<keyword evidence="4 5" id="KW-0378">Hydrolase</keyword>
<evidence type="ECO:0000313" key="7">
    <source>
        <dbReference type="WBParaSite" id="Minc3s00140g05825"/>
    </source>
</evidence>
<dbReference type="Pfam" id="PF00450">
    <property type="entry name" value="Peptidase_S10"/>
    <property type="match status" value="1"/>
</dbReference>
<dbReference type="WBParaSite" id="Minc3s00140g05825">
    <property type="protein sequence ID" value="Minc3s00140g05825"/>
    <property type="gene ID" value="Minc3s00140g05825"/>
</dbReference>
<evidence type="ECO:0000256" key="5">
    <source>
        <dbReference type="RuleBase" id="RU361156"/>
    </source>
</evidence>
<organism evidence="6 7">
    <name type="scientific">Meloidogyne incognita</name>
    <name type="common">Southern root-knot nematode worm</name>
    <name type="synonym">Oxyuris incognita</name>
    <dbReference type="NCBI Taxonomy" id="6306"/>
    <lineage>
        <taxon>Eukaryota</taxon>
        <taxon>Metazoa</taxon>
        <taxon>Ecdysozoa</taxon>
        <taxon>Nematoda</taxon>
        <taxon>Chromadorea</taxon>
        <taxon>Rhabditida</taxon>
        <taxon>Tylenchina</taxon>
        <taxon>Tylenchomorpha</taxon>
        <taxon>Tylenchoidea</taxon>
        <taxon>Meloidogynidae</taxon>
        <taxon>Meloidogyninae</taxon>
        <taxon>Meloidogyne</taxon>
        <taxon>Meloidogyne incognita group</taxon>
    </lineage>
</organism>
<evidence type="ECO:0000256" key="4">
    <source>
        <dbReference type="ARBA" id="ARBA00022801"/>
    </source>
</evidence>
<proteinExistence type="inferred from homology"/>
<dbReference type="PROSITE" id="PS00131">
    <property type="entry name" value="CARBOXYPEPT_SER_SER"/>
    <property type="match status" value="1"/>
</dbReference>
<evidence type="ECO:0000256" key="3">
    <source>
        <dbReference type="ARBA" id="ARBA00022670"/>
    </source>
</evidence>
<dbReference type="InterPro" id="IPR029058">
    <property type="entry name" value="AB_hydrolase_fold"/>
</dbReference>
<dbReference type="InterPro" id="IPR018202">
    <property type="entry name" value="Ser_caboxypep_ser_AS"/>
</dbReference>
<keyword evidence="2 5" id="KW-0121">Carboxypeptidase</keyword>
<dbReference type="FunFam" id="3.40.50.12670:FF:000002">
    <property type="entry name" value="Carboxypeptidase"/>
    <property type="match status" value="1"/>
</dbReference>
<keyword evidence="3 5" id="KW-0645">Protease</keyword>
<sequence length="495" mass="56756">MNLIQKFILFLFIFNSKINCLNKFSKQKNLNKINNLPGLESEINFNHYSGYLHVSNYHFLHYWFVESQNDPENDPIIFWFNGGPGCSSMDGLLKEMGPYLVNPDGRSLRLNKYSWNKNASVVYIESPVGVGYSYSEAWSLIEIDDEQTAKENYEAVKQFFEIYPSFRNNYLFISGESYAGVYVPSLCALIVDGQNEYPLKLTGMMIGNGYMNARLDIDTTIKFAYAHGLVDEKLWQLMREECCNGCFDGCDLSMMSNYFCQNKVEEIFEFVWLGGLNPYDLYRDCDTFSPLNSIKMHALRRGLLPTKINERIVAKSIMKRNTRSARFINKNDLNNVTEVSSNVATDPGIPCLDDSDATRYMNLKEVRQALNIPSHLGNWSICNEDVSNNYNQIYSDMSPFVKKVLAAKVKTLLYYGDTDMACNFLLGQQFASQLGYRVIMDAKPWRVDGQIAGFKTKYTNGLTFITIRGAGHMVPEWRAPQIFYAIQNFLNYGEV</sequence>
<dbReference type="InterPro" id="IPR033124">
    <property type="entry name" value="Ser_caboxypep_his_AS"/>
</dbReference>
<dbReference type="GO" id="GO:1904715">
    <property type="term" value="P:negative regulation of chaperone-mediated autophagy"/>
    <property type="evidence" value="ECO:0007669"/>
    <property type="project" value="UniProtKB-ARBA"/>
</dbReference>
<dbReference type="PROSITE" id="PS00560">
    <property type="entry name" value="CARBOXYPEPT_SER_HIS"/>
    <property type="match status" value="1"/>
</dbReference>
<feature type="signal peptide" evidence="5">
    <location>
        <begin position="1"/>
        <end position="20"/>
    </location>
</feature>
<dbReference type="InterPro" id="IPR001563">
    <property type="entry name" value="Peptidase_S10"/>
</dbReference>
<feature type="chain" id="PRO_5038163696" description="Carboxypeptidase" evidence="5">
    <location>
        <begin position="21"/>
        <end position="495"/>
    </location>
</feature>
<evidence type="ECO:0000256" key="1">
    <source>
        <dbReference type="ARBA" id="ARBA00009431"/>
    </source>
</evidence>
<dbReference type="GO" id="GO:0004185">
    <property type="term" value="F:serine-type carboxypeptidase activity"/>
    <property type="evidence" value="ECO:0007669"/>
    <property type="project" value="UniProtKB-UniRule"/>
</dbReference>
<dbReference type="PRINTS" id="PR00724">
    <property type="entry name" value="CRBOXYPTASEC"/>
</dbReference>
<evidence type="ECO:0000256" key="2">
    <source>
        <dbReference type="ARBA" id="ARBA00022645"/>
    </source>
</evidence>
<reference evidence="7" key="1">
    <citation type="submission" date="2022-11" db="UniProtKB">
        <authorList>
            <consortium name="WormBaseParasite"/>
        </authorList>
    </citation>
    <scope>IDENTIFICATION</scope>
</reference>
<evidence type="ECO:0000313" key="6">
    <source>
        <dbReference type="Proteomes" id="UP000887563"/>
    </source>
</evidence>
<comment type="similarity">
    <text evidence="1 5">Belongs to the peptidase S10 family.</text>
</comment>
<dbReference type="PANTHER" id="PTHR11802">
    <property type="entry name" value="SERINE PROTEASE FAMILY S10 SERINE CARBOXYPEPTIDASE"/>
    <property type="match status" value="1"/>
</dbReference>
<dbReference type="SUPFAM" id="SSF53474">
    <property type="entry name" value="alpha/beta-Hydrolases"/>
    <property type="match status" value="1"/>
</dbReference>
<dbReference type="PANTHER" id="PTHR11802:SF418">
    <property type="entry name" value="SERINE CARBOXYPEPTIDASE CTSA-1.1"/>
    <property type="match status" value="1"/>
</dbReference>
<protein>
    <recommendedName>
        <fullName evidence="5">Carboxypeptidase</fullName>
        <ecNumber evidence="5">3.4.16.-</ecNumber>
    </recommendedName>
</protein>
<keyword evidence="5" id="KW-0732">Signal</keyword>
<accession>A0A914KYQ4</accession>
<dbReference type="EC" id="3.4.16.-" evidence="5"/>
<dbReference type="GO" id="GO:0031647">
    <property type="term" value="P:regulation of protein stability"/>
    <property type="evidence" value="ECO:0007669"/>
    <property type="project" value="UniProtKB-ARBA"/>
</dbReference>
<dbReference type="GO" id="GO:0006508">
    <property type="term" value="P:proteolysis"/>
    <property type="evidence" value="ECO:0007669"/>
    <property type="project" value="UniProtKB-KW"/>
</dbReference>
<dbReference type="FunFam" id="3.40.50.1820:FF:000335">
    <property type="entry name" value="Carboxypeptidase"/>
    <property type="match status" value="1"/>
</dbReference>
<name>A0A914KYQ4_MELIC</name>
<dbReference type="Gene3D" id="3.40.50.1820">
    <property type="entry name" value="alpha/beta hydrolase"/>
    <property type="match status" value="2"/>
</dbReference>
<keyword evidence="6" id="KW-1185">Reference proteome</keyword>
<dbReference type="AlphaFoldDB" id="A0A914KYQ4"/>
<dbReference type="Proteomes" id="UP000887563">
    <property type="component" value="Unplaced"/>
</dbReference>